<dbReference type="AlphaFoldDB" id="A0A345ZT21"/>
<evidence type="ECO:0000256" key="1">
    <source>
        <dbReference type="SAM" id="SignalP"/>
    </source>
</evidence>
<evidence type="ECO:0000313" key="2">
    <source>
        <dbReference type="EMBL" id="AXK80068.1"/>
    </source>
</evidence>
<dbReference type="RefSeq" id="WP_115689364.1">
    <property type="nucleotide sequence ID" value="NZ_CP031417.1"/>
</dbReference>
<dbReference type="KEGG" id="ptaw:DW352_05800"/>
<evidence type="ECO:0000313" key="3">
    <source>
        <dbReference type="Proteomes" id="UP000254889"/>
    </source>
</evidence>
<protein>
    <submittedName>
        <fullName evidence="2">Uncharacterized protein</fullName>
    </submittedName>
</protein>
<accession>A0A345ZT21</accession>
<keyword evidence="1" id="KW-0732">Signal</keyword>
<proteinExistence type="predicted"/>
<feature type="chain" id="PRO_5016905294" evidence="1">
    <location>
        <begin position="25"/>
        <end position="106"/>
    </location>
</feature>
<name>A0A345ZT21_9HYPH</name>
<keyword evidence="3" id="KW-1185">Reference proteome</keyword>
<reference evidence="2 3" key="1">
    <citation type="submission" date="2018-07" db="EMBL/GenBank/DDBJ databases">
        <authorList>
            <person name="Quirk P.G."/>
            <person name="Krulwich T.A."/>
        </authorList>
    </citation>
    <scope>NUCLEOTIDE SEQUENCE [LARGE SCALE GENOMIC DNA]</scope>
    <source>
        <strain evidence="2 3">CC-BB4</strain>
    </source>
</reference>
<dbReference type="EMBL" id="CP031417">
    <property type="protein sequence ID" value="AXK80068.1"/>
    <property type="molecule type" value="Genomic_DNA"/>
</dbReference>
<dbReference type="Proteomes" id="UP000254889">
    <property type="component" value="Chromosome"/>
</dbReference>
<dbReference type="OrthoDB" id="9984624at2"/>
<gene>
    <name evidence="2" type="ORF">DW352_05800</name>
</gene>
<feature type="signal peptide" evidence="1">
    <location>
        <begin position="1"/>
        <end position="24"/>
    </location>
</feature>
<sequence>MLRQGLAIALGAGLLVGMVGHADAAKKKRADDGTITLSGCARFWPPFCTVLSTGAQSYSLIGAVPAVPVNTGVTVVGVKSGDVSLCFGTPVRVVRWRPNKMRCPAM</sequence>
<organism evidence="2 3">
    <name type="scientific">Pseudolabrys taiwanensis</name>
    <dbReference type="NCBI Taxonomy" id="331696"/>
    <lineage>
        <taxon>Bacteria</taxon>
        <taxon>Pseudomonadati</taxon>
        <taxon>Pseudomonadota</taxon>
        <taxon>Alphaproteobacteria</taxon>
        <taxon>Hyphomicrobiales</taxon>
        <taxon>Xanthobacteraceae</taxon>
        <taxon>Pseudolabrys</taxon>
    </lineage>
</organism>